<evidence type="ECO:0000256" key="5">
    <source>
        <dbReference type="ARBA" id="ARBA00023136"/>
    </source>
</evidence>
<protein>
    <recommendedName>
        <fullName evidence="6">Copper transport protein</fullName>
    </recommendedName>
</protein>
<feature type="transmembrane region" description="Helical" evidence="6">
    <location>
        <begin position="202"/>
        <end position="220"/>
    </location>
</feature>
<comment type="caution">
    <text evidence="7">The sequence shown here is derived from an EMBL/GenBank/DDBJ whole genome shotgun (WGS) entry which is preliminary data.</text>
</comment>
<evidence type="ECO:0000256" key="6">
    <source>
        <dbReference type="RuleBase" id="RU367022"/>
    </source>
</evidence>
<reference evidence="7 8" key="1">
    <citation type="journal article" date="2024" name="IMA Fungus">
        <title>IMA Genome - F19 : A genome assembly and annotation guide to empower mycologists, including annotated draft genome sequences of Ceratocystis pirilliformis, Diaporthe australafricana, Fusarium ophioides, Paecilomyces lecythidis, and Sporothrix stenoceras.</title>
        <authorList>
            <person name="Aylward J."/>
            <person name="Wilson A.M."/>
            <person name="Visagie C.M."/>
            <person name="Spraker J."/>
            <person name="Barnes I."/>
            <person name="Buitendag C."/>
            <person name="Ceriani C."/>
            <person name="Del Mar Angel L."/>
            <person name="du Plessis D."/>
            <person name="Fuchs T."/>
            <person name="Gasser K."/>
            <person name="Kramer D."/>
            <person name="Li W."/>
            <person name="Munsamy K."/>
            <person name="Piso A."/>
            <person name="Price J.L."/>
            <person name="Sonnekus B."/>
            <person name="Thomas C."/>
            <person name="van der Nest A."/>
            <person name="van Dijk A."/>
            <person name="van Heerden A."/>
            <person name="van Vuuren N."/>
            <person name="Yilmaz N."/>
            <person name="Duong T.A."/>
            <person name="van der Merwe N.A."/>
            <person name="Wingfield M.J."/>
            <person name="Wingfield B.D."/>
        </authorList>
    </citation>
    <scope>NUCLEOTIDE SEQUENCE [LARGE SCALE GENOMIC DNA]</scope>
    <source>
        <strain evidence="7 8">CMW 18167</strain>
    </source>
</reference>
<keyword evidence="6" id="KW-0406">Ion transport</keyword>
<keyword evidence="6" id="KW-0186">Copper</keyword>
<accession>A0ABR3Y9W7</accession>
<organism evidence="7 8">
    <name type="scientific">Paecilomyces lecythidis</name>
    <dbReference type="NCBI Taxonomy" id="3004212"/>
    <lineage>
        <taxon>Eukaryota</taxon>
        <taxon>Fungi</taxon>
        <taxon>Dikarya</taxon>
        <taxon>Ascomycota</taxon>
        <taxon>Pezizomycotina</taxon>
        <taxon>Eurotiomycetes</taxon>
        <taxon>Eurotiomycetidae</taxon>
        <taxon>Eurotiales</taxon>
        <taxon>Thermoascaceae</taxon>
        <taxon>Paecilomyces</taxon>
    </lineage>
</organism>
<comment type="subcellular location">
    <subcellularLocation>
        <location evidence="1 6">Membrane</location>
        <topology evidence="1 6">Multi-pass membrane protein</topology>
    </subcellularLocation>
</comment>
<gene>
    <name evidence="7" type="primary">ctr4</name>
    <name evidence="7" type="ORF">Plec18167_002182</name>
</gene>
<keyword evidence="8" id="KW-1185">Reference proteome</keyword>
<dbReference type="Proteomes" id="UP001583193">
    <property type="component" value="Unassembled WGS sequence"/>
</dbReference>
<dbReference type="PANTHER" id="PTHR12483">
    <property type="entry name" value="SOLUTE CARRIER FAMILY 31 COPPER TRANSPORTERS"/>
    <property type="match status" value="1"/>
</dbReference>
<sequence length="229" mass="24718">MDSMTGMAMSTTSTGMAMGSMTSTASAAMSSSTGMDMSGMSMDMSSDCKVSMLWNWDTIDACFLSKSWHITSHGMFGGSCIGVICLVLVLEFLRRVGREYDAYIVRRTTIQRYHLSAIAHQKPTATATTTSCCGAESSADENAGIKSSTPPNATPIPPFTSAVKTGPIRPTFFEQLVRAVLHMLQFAVAYFIMLLAMYFNGYIIICIFIGAFLGAFLFSWEPLGGNSEG</sequence>
<dbReference type="InterPro" id="IPR007274">
    <property type="entry name" value="Cop_transporter"/>
</dbReference>
<keyword evidence="6" id="KW-0187">Copper transport</keyword>
<evidence type="ECO:0000256" key="4">
    <source>
        <dbReference type="ARBA" id="ARBA00022989"/>
    </source>
</evidence>
<dbReference type="Pfam" id="PF04145">
    <property type="entry name" value="Ctr"/>
    <property type="match status" value="1"/>
</dbReference>
<keyword evidence="4 6" id="KW-1133">Transmembrane helix</keyword>
<name>A0ABR3Y9W7_9EURO</name>
<keyword evidence="3 6" id="KW-0812">Transmembrane</keyword>
<evidence type="ECO:0000256" key="3">
    <source>
        <dbReference type="ARBA" id="ARBA00022692"/>
    </source>
</evidence>
<evidence type="ECO:0000256" key="1">
    <source>
        <dbReference type="ARBA" id="ARBA00004141"/>
    </source>
</evidence>
<evidence type="ECO:0000313" key="7">
    <source>
        <dbReference type="EMBL" id="KAL1884592.1"/>
    </source>
</evidence>
<evidence type="ECO:0000313" key="8">
    <source>
        <dbReference type="Proteomes" id="UP001583193"/>
    </source>
</evidence>
<proteinExistence type="inferred from homology"/>
<feature type="transmembrane region" description="Helical" evidence="6">
    <location>
        <begin position="74"/>
        <end position="93"/>
    </location>
</feature>
<keyword evidence="5 6" id="KW-0472">Membrane</keyword>
<dbReference type="EMBL" id="JAVDPF010000004">
    <property type="protein sequence ID" value="KAL1884592.1"/>
    <property type="molecule type" value="Genomic_DNA"/>
</dbReference>
<dbReference type="PANTHER" id="PTHR12483:SF73">
    <property type="entry name" value="COPPER TRANSPORT PROTEIN CTR3"/>
    <property type="match status" value="1"/>
</dbReference>
<keyword evidence="6" id="KW-0813">Transport</keyword>
<comment type="similarity">
    <text evidence="2 6">Belongs to the copper transporter (Ctr) (TC 1.A.56) family. SLC31A subfamily.</text>
</comment>
<evidence type="ECO:0000256" key="2">
    <source>
        <dbReference type="ARBA" id="ARBA00006921"/>
    </source>
</evidence>